<dbReference type="Proteomes" id="UP001595783">
    <property type="component" value="Unassembled WGS sequence"/>
</dbReference>
<evidence type="ECO:0008006" key="5">
    <source>
        <dbReference type="Google" id="ProtNLM"/>
    </source>
</evidence>
<organism evidence="3 4">
    <name type="scientific">Helicobacter baculiformis</name>
    <dbReference type="NCBI Taxonomy" id="427351"/>
    <lineage>
        <taxon>Bacteria</taxon>
        <taxon>Pseudomonadati</taxon>
        <taxon>Campylobacterota</taxon>
        <taxon>Epsilonproteobacteria</taxon>
        <taxon>Campylobacterales</taxon>
        <taxon>Helicobacteraceae</taxon>
        <taxon>Helicobacter</taxon>
    </lineage>
</organism>
<evidence type="ECO:0000313" key="4">
    <source>
        <dbReference type="Proteomes" id="UP001595783"/>
    </source>
</evidence>
<sequence length="117" mass="12347">MQNRCSAKQMFLAVSLSILGTSSLWAEKIVIEDRGAKGREYGTYIGGGVGGILGAATGNPYAGAVSGAAGSWLGAEIGDRVEDHFFPPEPQRPEPRPVSGPKPAWGWDFSGFDRPIP</sequence>
<feature type="compositionally biased region" description="Basic and acidic residues" evidence="1">
    <location>
        <begin position="82"/>
        <end position="95"/>
    </location>
</feature>
<comment type="caution">
    <text evidence="3">The sequence shown here is derived from an EMBL/GenBank/DDBJ whole genome shotgun (WGS) entry which is preliminary data.</text>
</comment>
<feature type="chain" id="PRO_5046988702" description="Glycine zipper 2TM domain-containing protein" evidence="2">
    <location>
        <begin position="27"/>
        <end position="117"/>
    </location>
</feature>
<evidence type="ECO:0000313" key="3">
    <source>
        <dbReference type="EMBL" id="MFC3847562.1"/>
    </source>
</evidence>
<accession>A0ABV7ZJD0</accession>
<dbReference type="EMBL" id="JBHRZO010000012">
    <property type="protein sequence ID" value="MFC3847562.1"/>
    <property type="molecule type" value="Genomic_DNA"/>
</dbReference>
<feature type="region of interest" description="Disordered" evidence="1">
    <location>
        <begin position="82"/>
        <end position="117"/>
    </location>
</feature>
<protein>
    <recommendedName>
        <fullName evidence="5">Glycine zipper 2TM domain-containing protein</fullName>
    </recommendedName>
</protein>
<feature type="signal peptide" evidence="2">
    <location>
        <begin position="1"/>
        <end position="26"/>
    </location>
</feature>
<evidence type="ECO:0000256" key="2">
    <source>
        <dbReference type="SAM" id="SignalP"/>
    </source>
</evidence>
<reference evidence="4" key="1">
    <citation type="journal article" date="2019" name="Int. J. Syst. Evol. Microbiol.">
        <title>The Global Catalogue of Microorganisms (GCM) 10K type strain sequencing project: providing services to taxonomists for standard genome sequencing and annotation.</title>
        <authorList>
            <consortium name="The Broad Institute Genomics Platform"/>
            <consortium name="The Broad Institute Genome Sequencing Center for Infectious Disease"/>
            <person name="Wu L."/>
            <person name="Ma J."/>
        </authorList>
    </citation>
    <scope>NUCLEOTIDE SEQUENCE [LARGE SCALE GENOMIC DNA]</scope>
    <source>
        <strain evidence="4">CCUG 53816</strain>
    </source>
</reference>
<keyword evidence="4" id="KW-1185">Reference proteome</keyword>
<evidence type="ECO:0000256" key="1">
    <source>
        <dbReference type="SAM" id="MobiDB-lite"/>
    </source>
</evidence>
<proteinExistence type="predicted"/>
<gene>
    <name evidence="3" type="ORF">ACFOPX_03285</name>
</gene>
<keyword evidence="2" id="KW-0732">Signal</keyword>
<dbReference type="RefSeq" id="WP_104752984.1">
    <property type="nucleotide sequence ID" value="NZ_FZMF01000069.1"/>
</dbReference>
<name>A0ABV7ZJD0_9HELI</name>